<gene>
    <name evidence="2" type="ORF">ANN_07875</name>
</gene>
<keyword evidence="3" id="KW-1185">Reference proteome</keyword>
<accession>A0ABQ8T1E0</accession>
<organism evidence="2 3">
    <name type="scientific">Periplaneta americana</name>
    <name type="common">American cockroach</name>
    <name type="synonym">Blatta americana</name>
    <dbReference type="NCBI Taxonomy" id="6978"/>
    <lineage>
        <taxon>Eukaryota</taxon>
        <taxon>Metazoa</taxon>
        <taxon>Ecdysozoa</taxon>
        <taxon>Arthropoda</taxon>
        <taxon>Hexapoda</taxon>
        <taxon>Insecta</taxon>
        <taxon>Pterygota</taxon>
        <taxon>Neoptera</taxon>
        <taxon>Polyneoptera</taxon>
        <taxon>Dictyoptera</taxon>
        <taxon>Blattodea</taxon>
        <taxon>Blattoidea</taxon>
        <taxon>Blattidae</taxon>
        <taxon>Blattinae</taxon>
        <taxon>Periplaneta</taxon>
    </lineage>
</organism>
<feature type="region of interest" description="Disordered" evidence="1">
    <location>
        <begin position="1"/>
        <end position="40"/>
    </location>
</feature>
<dbReference type="Proteomes" id="UP001148838">
    <property type="component" value="Unassembled WGS sequence"/>
</dbReference>
<evidence type="ECO:0000313" key="3">
    <source>
        <dbReference type="Proteomes" id="UP001148838"/>
    </source>
</evidence>
<evidence type="ECO:0000256" key="1">
    <source>
        <dbReference type="SAM" id="MobiDB-lite"/>
    </source>
</evidence>
<proteinExistence type="predicted"/>
<name>A0ABQ8T1E0_PERAM</name>
<protein>
    <submittedName>
        <fullName evidence="2">Uncharacterized protein</fullName>
    </submittedName>
</protein>
<sequence length="160" mass="17883">MSPGSSTESYPAFARIGMRENPEKPQPGLPRPGFEPGPPAFAARRADRYSTATGKQHARKVRPRNKFGTVKNYWPEFVIIGLEDVKAARTLMVDILNSTCEIISFKIVGKKQLEFLEEAWAIFETRSGLRCIESPSFQMTFELGQESMVGVAVSGYEQVH</sequence>
<comment type="caution">
    <text evidence="2">The sequence shown here is derived from an EMBL/GenBank/DDBJ whole genome shotgun (WGS) entry which is preliminary data.</text>
</comment>
<feature type="compositionally biased region" description="Pro residues" evidence="1">
    <location>
        <begin position="24"/>
        <end position="39"/>
    </location>
</feature>
<evidence type="ECO:0000313" key="2">
    <source>
        <dbReference type="EMBL" id="KAJ4439747.1"/>
    </source>
</evidence>
<dbReference type="EMBL" id="JAJSOF020000017">
    <property type="protein sequence ID" value="KAJ4439747.1"/>
    <property type="molecule type" value="Genomic_DNA"/>
</dbReference>
<reference evidence="2 3" key="1">
    <citation type="journal article" date="2022" name="Allergy">
        <title>Genome assembly and annotation of Periplaneta americana reveal a comprehensive cockroach allergen profile.</title>
        <authorList>
            <person name="Wang L."/>
            <person name="Xiong Q."/>
            <person name="Saelim N."/>
            <person name="Wang L."/>
            <person name="Nong W."/>
            <person name="Wan A.T."/>
            <person name="Shi M."/>
            <person name="Liu X."/>
            <person name="Cao Q."/>
            <person name="Hui J.H.L."/>
            <person name="Sookrung N."/>
            <person name="Leung T.F."/>
            <person name="Tungtrongchitr A."/>
            <person name="Tsui S.K.W."/>
        </authorList>
    </citation>
    <scope>NUCLEOTIDE SEQUENCE [LARGE SCALE GENOMIC DNA]</scope>
    <source>
        <strain evidence="2">PWHHKU_190912</strain>
    </source>
</reference>